<evidence type="ECO:0000256" key="4">
    <source>
        <dbReference type="ARBA" id="ARBA00022692"/>
    </source>
</evidence>
<keyword evidence="3" id="KW-0808">Transferase</keyword>
<dbReference type="SMART" id="SM01207">
    <property type="entry name" value="G3P_acyltransf"/>
    <property type="match status" value="1"/>
</dbReference>
<keyword evidence="9" id="KW-1208">Phospholipid metabolism</keyword>
<dbReference type="AlphaFoldDB" id="A0A381TN66"/>
<accession>A0A381TN66</accession>
<keyword evidence="1" id="KW-1003">Cell membrane</keyword>
<evidence type="ECO:0000256" key="3">
    <source>
        <dbReference type="ARBA" id="ARBA00022679"/>
    </source>
</evidence>
<evidence type="ECO:0000256" key="9">
    <source>
        <dbReference type="ARBA" id="ARBA00023264"/>
    </source>
</evidence>
<reference evidence="11" key="1">
    <citation type="submission" date="2018-05" db="EMBL/GenBank/DDBJ databases">
        <authorList>
            <person name="Lanie J.A."/>
            <person name="Ng W.-L."/>
            <person name="Kazmierczak K.M."/>
            <person name="Andrzejewski T.M."/>
            <person name="Davidsen T.M."/>
            <person name="Wayne K.J."/>
            <person name="Tettelin H."/>
            <person name="Glass J.I."/>
            <person name="Rusch D."/>
            <person name="Podicherti R."/>
            <person name="Tsui H.-C.T."/>
            <person name="Winkler M.E."/>
        </authorList>
    </citation>
    <scope>NUCLEOTIDE SEQUENCE</scope>
</reference>
<dbReference type="GO" id="GO:0043772">
    <property type="term" value="F:acyl-phosphate glycerol-3-phosphate acyltransferase activity"/>
    <property type="evidence" value="ECO:0007669"/>
    <property type="project" value="InterPro"/>
</dbReference>
<keyword evidence="6" id="KW-0443">Lipid metabolism</keyword>
<dbReference type="EMBL" id="UINC01004592">
    <property type="protein sequence ID" value="SVA15473.1"/>
    <property type="molecule type" value="Genomic_DNA"/>
</dbReference>
<sequence length="218" mass="22436">VEGLNEPLVATAFVIGSYAVGSIPFGLLIGKLIKGIDIREFGSGSTGATNVARTCGPLWGILALILDMGKAAIPLSLAVYIIGAPEWIHPFMGLAAILGHVYPIFTGFKGGKGVASGWAALIVLSPWAGLAATVTAGPLIGITRYVSLGSIVGSGFGGGTITVLAFLGYCPTIYAIFGIFGAAVTIILHRDNIGRLVRGEESKLGERTESHPVNQDTS</sequence>
<evidence type="ECO:0000256" key="10">
    <source>
        <dbReference type="SAM" id="Phobius"/>
    </source>
</evidence>
<evidence type="ECO:0000256" key="6">
    <source>
        <dbReference type="ARBA" id="ARBA00023098"/>
    </source>
</evidence>
<feature type="transmembrane region" description="Helical" evidence="10">
    <location>
        <begin position="12"/>
        <end position="33"/>
    </location>
</feature>
<dbReference type="GO" id="GO:0005886">
    <property type="term" value="C:plasma membrane"/>
    <property type="evidence" value="ECO:0007669"/>
    <property type="project" value="InterPro"/>
</dbReference>
<name>A0A381TN66_9ZZZZ</name>
<dbReference type="GO" id="GO:0008654">
    <property type="term" value="P:phospholipid biosynthetic process"/>
    <property type="evidence" value="ECO:0007669"/>
    <property type="project" value="UniProtKB-KW"/>
</dbReference>
<feature type="transmembrane region" description="Helical" evidence="10">
    <location>
        <begin position="117"/>
        <end position="141"/>
    </location>
</feature>
<keyword evidence="4 10" id="KW-0812">Transmembrane</keyword>
<organism evidence="11">
    <name type="scientific">marine metagenome</name>
    <dbReference type="NCBI Taxonomy" id="408172"/>
    <lineage>
        <taxon>unclassified sequences</taxon>
        <taxon>metagenomes</taxon>
        <taxon>ecological metagenomes</taxon>
    </lineage>
</organism>
<evidence type="ECO:0000313" key="11">
    <source>
        <dbReference type="EMBL" id="SVA15473.1"/>
    </source>
</evidence>
<dbReference type="Pfam" id="PF02660">
    <property type="entry name" value="G3P_acyltransf"/>
    <property type="match status" value="1"/>
</dbReference>
<dbReference type="PANTHER" id="PTHR30309">
    <property type="entry name" value="INNER MEMBRANE PROTEIN YGIH"/>
    <property type="match status" value="1"/>
</dbReference>
<keyword evidence="8" id="KW-0594">Phospholipid biosynthesis</keyword>
<proteinExistence type="inferred from homology"/>
<evidence type="ECO:0000256" key="5">
    <source>
        <dbReference type="ARBA" id="ARBA00022989"/>
    </source>
</evidence>
<keyword evidence="7 10" id="KW-0472">Membrane</keyword>
<evidence type="ECO:0000256" key="8">
    <source>
        <dbReference type="ARBA" id="ARBA00023209"/>
    </source>
</evidence>
<evidence type="ECO:0000256" key="7">
    <source>
        <dbReference type="ARBA" id="ARBA00023136"/>
    </source>
</evidence>
<feature type="non-terminal residue" evidence="11">
    <location>
        <position position="1"/>
    </location>
</feature>
<dbReference type="PANTHER" id="PTHR30309:SF0">
    <property type="entry name" value="GLYCEROL-3-PHOSPHATE ACYLTRANSFERASE-RELATED"/>
    <property type="match status" value="1"/>
</dbReference>
<dbReference type="NCBIfam" id="TIGR00023">
    <property type="entry name" value="glycerol-3-phosphate 1-O-acyltransferase PlsY"/>
    <property type="match status" value="1"/>
</dbReference>
<dbReference type="InterPro" id="IPR003811">
    <property type="entry name" value="G3P_acylTferase_PlsY"/>
</dbReference>
<feature type="transmembrane region" description="Helical" evidence="10">
    <location>
        <begin position="58"/>
        <end position="81"/>
    </location>
</feature>
<evidence type="ECO:0000256" key="2">
    <source>
        <dbReference type="ARBA" id="ARBA00022516"/>
    </source>
</evidence>
<feature type="transmembrane region" description="Helical" evidence="10">
    <location>
        <begin position="161"/>
        <end position="188"/>
    </location>
</feature>
<gene>
    <name evidence="11" type="ORF">METZ01_LOCUS68327</name>
</gene>
<protein>
    <submittedName>
        <fullName evidence="11">Uncharacterized protein</fullName>
    </submittedName>
</protein>
<keyword evidence="5 10" id="KW-1133">Transmembrane helix</keyword>
<evidence type="ECO:0000256" key="1">
    <source>
        <dbReference type="ARBA" id="ARBA00022475"/>
    </source>
</evidence>
<feature type="transmembrane region" description="Helical" evidence="10">
    <location>
        <begin position="87"/>
        <end position="105"/>
    </location>
</feature>
<keyword evidence="2" id="KW-0444">Lipid biosynthesis</keyword>
<dbReference type="HAMAP" id="MF_01043">
    <property type="entry name" value="PlsY"/>
    <property type="match status" value="1"/>
</dbReference>